<dbReference type="AlphaFoldDB" id="A0A834L414"/>
<accession>A0A834L414</accession>
<keyword evidence="2" id="KW-1185">Reference proteome</keyword>
<dbReference type="EMBL" id="WJXA01000445">
    <property type="protein sequence ID" value="KAF7112699.1"/>
    <property type="molecule type" value="Genomic_DNA"/>
</dbReference>
<reference evidence="1" key="1">
    <citation type="submission" date="2019-11" db="EMBL/GenBank/DDBJ databases">
        <authorList>
            <person name="Liu Y."/>
            <person name="Hou J."/>
            <person name="Li T.-Q."/>
            <person name="Guan C.-H."/>
            <person name="Wu X."/>
            <person name="Wu H.-Z."/>
            <person name="Ling F."/>
            <person name="Zhang R."/>
            <person name="Shi X.-G."/>
            <person name="Ren J.-P."/>
            <person name="Chen E.-F."/>
            <person name="Sun J.-M."/>
        </authorList>
    </citation>
    <scope>NUCLEOTIDE SEQUENCE</scope>
    <source>
        <strain evidence="1">Adult_tree_wgs_1</strain>
        <tissue evidence="1">Leaves</tissue>
    </source>
</reference>
<sequence>MVMVFGCGDPVGVGRAGGVDGLGKGNINFNCAKYAKKYTPIWNKIDARWTPQLHRPLHAVGSYLNLQLRYRDNFFNVAEIKQGLHACMDRMLSYEERLRPDIQLNYIL</sequence>
<name>A0A834L414_RHOSS</name>
<organism evidence="1 2">
    <name type="scientific">Rhododendron simsii</name>
    <name type="common">Sims's rhododendron</name>
    <dbReference type="NCBI Taxonomy" id="118357"/>
    <lineage>
        <taxon>Eukaryota</taxon>
        <taxon>Viridiplantae</taxon>
        <taxon>Streptophyta</taxon>
        <taxon>Embryophyta</taxon>
        <taxon>Tracheophyta</taxon>
        <taxon>Spermatophyta</taxon>
        <taxon>Magnoliopsida</taxon>
        <taxon>eudicotyledons</taxon>
        <taxon>Gunneridae</taxon>
        <taxon>Pentapetalae</taxon>
        <taxon>asterids</taxon>
        <taxon>Ericales</taxon>
        <taxon>Ericaceae</taxon>
        <taxon>Ericoideae</taxon>
        <taxon>Rhodoreae</taxon>
        <taxon>Rhododendron</taxon>
    </lineage>
</organism>
<gene>
    <name evidence="1" type="ORF">RHSIM_RhsimUnG0202700</name>
</gene>
<comment type="caution">
    <text evidence="1">The sequence shown here is derived from an EMBL/GenBank/DDBJ whole genome shotgun (WGS) entry which is preliminary data.</text>
</comment>
<evidence type="ECO:0000313" key="1">
    <source>
        <dbReference type="EMBL" id="KAF7112699.1"/>
    </source>
</evidence>
<evidence type="ECO:0000313" key="2">
    <source>
        <dbReference type="Proteomes" id="UP000626092"/>
    </source>
</evidence>
<dbReference type="OrthoDB" id="1163330at2759"/>
<protein>
    <submittedName>
        <fullName evidence="1">Uncharacterized protein</fullName>
    </submittedName>
</protein>
<dbReference type="Proteomes" id="UP000626092">
    <property type="component" value="Unassembled WGS sequence"/>
</dbReference>
<proteinExistence type="predicted"/>